<dbReference type="GO" id="GO:0022857">
    <property type="term" value="F:transmembrane transporter activity"/>
    <property type="evidence" value="ECO:0007669"/>
    <property type="project" value="TreeGrafter"/>
</dbReference>
<dbReference type="AlphaFoldDB" id="A0A399T2X4"/>
<accession>A0A399T2X4</accession>
<evidence type="ECO:0000256" key="1">
    <source>
        <dbReference type="ARBA" id="ARBA00004651"/>
    </source>
</evidence>
<feature type="transmembrane region" description="Helical" evidence="6">
    <location>
        <begin position="374"/>
        <end position="397"/>
    </location>
</feature>
<keyword evidence="3 6" id="KW-0812">Transmembrane</keyword>
<feature type="transmembrane region" description="Helical" evidence="6">
    <location>
        <begin position="21"/>
        <end position="44"/>
    </location>
</feature>
<evidence type="ECO:0000256" key="3">
    <source>
        <dbReference type="ARBA" id="ARBA00022692"/>
    </source>
</evidence>
<reference evidence="9 10" key="1">
    <citation type="submission" date="2018-08" db="EMBL/GenBank/DDBJ databases">
        <title>Pallidiluteibacterium maritimus gen. nov., sp. nov., isolated from coastal sediment.</title>
        <authorList>
            <person name="Zhou L.Y."/>
        </authorList>
    </citation>
    <scope>NUCLEOTIDE SEQUENCE [LARGE SCALE GENOMIC DNA]</scope>
    <source>
        <strain evidence="9 10">XSD2</strain>
    </source>
</reference>
<dbReference type="GO" id="GO:0005886">
    <property type="term" value="C:plasma membrane"/>
    <property type="evidence" value="ECO:0007669"/>
    <property type="project" value="UniProtKB-SubCell"/>
</dbReference>
<dbReference type="Pfam" id="PF12704">
    <property type="entry name" value="MacB_PCD"/>
    <property type="match status" value="2"/>
</dbReference>
<evidence type="ECO:0000313" key="10">
    <source>
        <dbReference type="Proteomes" id="UP000265926"/>
    </source>
</evidence>
<organism evidence="9 10">
    <name type="scientific">Maribellus luteus</name>
    <dbReference type="NCBI Taxonomy" id="2305463"/>
    <lineage>
        <taxon>Bacteria</taxon>
        <taxon>Pseudomonadati</taxon>
        <taxon>Bacteroidota</taxon>
        <taxon>Bacteroidia</taxon>
        <taxon>Marinilabiliales</taxon>
        <taxon>Prolixibacteraceae</taxon>
        <taxon>Maribellus</taxon>
    </lineage>
</organism>
<evidence type="ECO:0000256" key="5">
    <source>
        <dbReference type="ARBA" id="ARBA00023136"/>
    </source>
</evidence>
<feature type="transmembrane region" description="Helical" evidence="6">
    <location>
        <begin position="677"/>
        <end position="696"/>
    </location>
</feature>
<feature type="transmembrane region" description="Helical" evidence="6">
    <location>
        <begin position="418"/>
        <end position="440"/>
    </location>
</feature>
<evidence type="ECO:0000256" key="4">
    <source>
        <dbReference type="ARBA" id="ARBA00022989"/>
    </source>
</evidence>
<comment type="caution">
    <text evidence="9">The sequence shown here is derived from an EMBL/GenBank/DDBJ whole genome shotgun (WGS) entry which is preliminary data.</text>
</comment>
<dbReference type="PANTHER" id="PTHR30572:SF18">
    <property type="entry name" value="ABC-TYPE MACROLIDE FAMILY EXPORT SYSTEM PERMEASE COMPONENT 2"/>
    <property type="match status" value="1"/>
</dbReference>
<dbReference type="InterPro" id="IPR003838">
    <property type="entry name" value="ABC3_permease_C"/>
</dbReference>
<feature type="transmembrane region" description="Helical" evidence="6">
    <location>
        <begin position="763"/>
        <end position="783"/>
    </location>
</feature>
<dbReference type="EMBL" id="QWGR01000005">
    <property type="protein sequence ID" value="RIJ48243.1"/>
    <property type="molecule type" value="Genomic_DNA"/>
</dbReference>
<proteinExistence type="predicted"/>
<dbReference type="OrthoDB" id="905059at2"/>
<dbReference type="Pfam" id="PF02687">
    <property type="entry name" value="FtsX"/>
    <property type="match status" value="2"/>
</dbReference>
<keyword evidence="10" id="KW-1185">Reference proteome</keyword>
<feature type="transmembrane region" description="Helical" evidence="6">
    <location>
        <begin position="330"/>
        <end position="354"/>
    </location>
</feature>
<gene>
    <name evidence="9" type="ORF">D1614_10950</name>
</gene>
<feature type="transmembrane region" description="Helical" evidence="6">
    <location>
        <begin position="731"/>
        <end position="748"/>
    </location>
</feature>
<feature type="transmembrane region" description="Helical" evidence="6">
    <location>
        <begin position="281"/>
        <end position="309"/>
    </location>
</feature>
<evidence type="ECO:0000256" key="6">
    <source>
        <dbReference type="SAM" id="Phobius"/>
    </source>
</evidence>
<evidence type="ECO:0000259" key="8">
    <source>
        <dbReference type="Pfam" id="PF12704"/>
    </source>
</evidence>
<feature type="domain" description="MacB-like periplasmic core" evidence="8">
    <location>
        <begin position="426"/>
        <end position="636"/>
    </location>
</feature>
<dbReference type="PANTHER" id="PTHR30572">
    <property type="entry name" value="MEMBRANE COMPONENT OF TRANSPORTER-RELATED"/>
    <property type="match status" value="1"/>
</dbReference>
<keyword evidence="2" id="KW-1003">Cell membrane</keyword>
<feature type="domain" description="ABC3 transporter permease C-terminal" evidence="7">
    <location>
        <begin position="683"/>
        <end position="793"/>
    </location>
</feature>
<feature type="domain" description="MacB-like periplasmic core" evidence="8">
    <location>
        <begin position="31"/>
        <end position="243"/>
    </location>
</feature>
<keyword evidence="4 6" id="KW-1133">Transmembrane helix</keyword>
<evidence type="ECO:0000256" key="2">
    <source>
        <dbReference type="ARBA" id="ARBA00022475"/>
    </source>
</evidence>
<dbReference type="InterPro" id="IPR050250">
    <property type="entry name" value="Macrolide_Exporter_MacB"/>
</dbReference>
<evidence type="ECO:0000259" key="7">
    <source>
        <dbReference type="Pfam" id="PF02687"/>
    </source>
</evidence>
<evidence type="ECO:0000313" key="9">
    <source>
        <dbReference type="EMBL" id="RIJ48243.1"/>
    </source>
</evidence>
<feature type="domain" description="ABC3 transporter permease C-terminal" evidence="7">
    <location>
        <begin position="287"/>
        <end position="401"/>
    </location>
</feature>
<dbReference type="Proteomes" id="UP000265926">
    <property type="component" value="Unassembled WGS sequence"/>
</dbReference>
<protein>
    <submittedName>
        <fullName evidence="9">ABC transporter permease</fullName>
    </submittedName>
</protein>
<name>A0A399T2X4_9BACT</name>
<comment type="subcellular location">
    <subcellularLocation>
        <location evidence="1">Cell membrane</location>
        <topology evidence="1">Multi-pass membrane protein</topology>
    </subcellularLocation>
</comment>
<dbReference type="InterPro" id="IPR025857">
    <property type="entry name" value="MacB_PCD"/>
</dbReference>
<keyword evidence="5 6" id="KW-0472">Membrane</keyword>
<dbReference type="RefSeq" id="WP_119437974.1">
    <property type="nucleotide sequence ID" value="NZ_QWGR01000005.1"/>
</dbReference>
<sequence>MMNFFKLAIRRLFRKGEHTTTRIISLTAGLAFGILLLSEVLYYYSFDSFYPDANRIYIVHENFISDKSSDKMESYFRVSGAVAPGMKAEIPGIEAATRLNSIGSSVFYSEDKKSYQASFSLADEFLFDVLPRPVISGNPQEILQRPMNCMVSDKIASEMGGDVVGKIIELKEYPGRKLTIAGIFEELPENTNYQYDVLISMVSTGQFFSWDGSTNWLGNDRYYAAVKLAPGIKPESLAPAVRKMQVKYQDIEALEQQQGGLVLTYTFKPIKKLHSGGMRDMILILATIAFAVLFVSLMNYTLLTLSALIKRAKSSAIHKTCGAESRNLQQLIFSETFVLFLLSVLGAVLIILLIKPLAEAQLGHKLISVVNPVVIGPLLLLIVLLVVLTSYLPGRFFSRIPVATAFRSYQQKRTKWKLVLLSFQFIGASFILTMLVIVSMQYNRVITADHGYSTSGVYYASTSGMDAGKISTVLNELRAVPGIEKVGLGCGVPIEGAAGNNINSPDGEKELFNVADFYFVDESYLSILNIPVTHGEDFSPQSAVANDVLISEKGAEKLKTFNGWQNVVGEQVKISEHGETTIRGVFPDFIVQTITDPDSRPSVFFYYPEEKFEQIRALRPSFSFYILVKASETAEAGMLKKITGIFNRFLPFQDAVVKSLELEQRHSYQSEQGFRNAMMAGNAIILLITVIGLLGYTSNEAARRRKELAIRRIAGANLADILRSFISDLEFIAFPAVLLGLVGAWWTSDKWMQNFAAKIDLHWGIFVMCSLFVLLLVALIAAINYTRTANRNPVEALRYE</sequence>